<evidence type="ECO:0000313" key="2">
    <source>
        <dbReference type="EMBL" id="AMQ66427.1"/>
    </source>
</evidence>
<sequence length="335" mass="37934">MGFQKVEYTFPDEEKEEVIEVENSSAVEIDISGEAEDDVEKEKPAKQEKKSEVEVEVVDDTPKADRGRKASKPPEDLTDEELEDYSDKVRKRIQHFSKGYHDERRAKEAAHRERVEFENYAKSLVEENNKLKSSVEKNQAALLEQAKKNSAIEVLSAKRAYKMAYEAGDADKLIEAQEKITNAKIKADKLSDFVPEPLQQAEIPVQIPQEAPIQPDTKASEWANENSWFGSDDEMTAYAMGVHSKLVKQGVDTTSDDYYETINARMRNTFPEEFGEIEESEEKSSKRQSNVVAPATRSTAPKKVRLTQTQVAIAKKLGVPLDLYAKKVAEEMRKV</sequence>
<feature type="compositionally biased region" description="Acidic residues" evidence="1">
    <location>
        <begin position="10"/>
        <end position="20"/>
    </location>
</feature>
<feature type="region of interest" description="Disordered" evidence="1">
    <location>
        <begin position="275"/>
        <end position="303"/>
    </location>
</feature>
<feature type="compositionally biased region" description="Basic and acidic residues" evidence="1">
    <location>
        <begin position="40"/>
        <end position="53"/>
    </location>
</feature>
<feature type="region of interest" description="Disordered" evidence="1">
    <location>
        <begin position="1"/>
        <end position="88"/>
    </location>
</feature>
<protein>
    <submittedName>
        <fullName evidence="2">Uncharacterized protein</fullName>
    </submittedName>
</protein>
<organism evidence="2">
    <name type="scientific">uncultured virus</name>
    <dbReference type="NCBI Taxonomy" id="340016"/>
    <lineage>
        <taxon>Viruses</taxon>
        <taxon>environmental samples</taxon>
    </lineage>
</organism>
<dbReference type="EMBL" id="KU756933">
    <property type="protein sequence ID" value="AMQ66427.1"/>
    <property type="molecule type" value="Genomic_DNA"/>
</dbReference>
<feature type="compositionally biased region" description="Polar residues" evidence="1">
    <location>
        <begin position="287"/>
        <end position="299"/>
    </location>
</feature>
<evidence type="ECO:0000256" key="1">
    <source>
        <dbReference type="SAM" id="MobiDB-lite"/>
    </source>
</evidence>
<reference evidence="2" key="1">
    <citation type="journal article" date="2017" name="ISME J.">
        <title>Novel chaperonins are prevalent in the virioplankton and demonstrate links to viral biology and ecology.</title>
        <authorList>
            <person name="Marine R.L."/>
            <person name="Nasko D.J."/>
            <person name="Wray J."/>
            <person name="Polson S.W."/>
            <person name="Wommack K.E."/>
        </authorList>
    </citation>
    <scope>NUCLEOTIDE SEQUENCE</scope>
</reference>
<feature type="compositionally biased region" description="Basic and acidic residues" evidence="1">
    <location>
        <begin position="60"/>
        <end position="75"/>
    </location>
</feature>
<proteinExistence type="predicted"/>
<accession>A0A219PW16</accession>
<name>A0A219PW16_9VIRU</name>